<dbReference type="Proteomes" id="UP000320653">
    <property type="component" value="Unassembled WGS sequence"/>
</dbReference>
<dbReference type="AlphaFoldDB" id="A0A561QB58"/>
<dbReference type="GO" id="GO:0004869">
    <property type="term" value="F:cysteine-type endopeptidase inhibitor activity"/>
    <property type="evidence" value="ECO:0007669"/>
    <property type="project" value="UniProtKB-KW"/>
</dbReference>
<dbReference type="Pfam" id="PF06114">
    <property type="entry name" value="Peptidase_M78"/>
    <property type="match status" value="1"/>
</dbReference>
<keyword evidence="2" id="KW-0789">Thiol protease inhibitor</keyword>
<dbReference type="Gene3D" id="2.60.40.2020">
    <property type="match status" value="1"/>
</dbReference>
<dbReference type="OrthoDB" id="9794834at2"/>
<dbReference type="InterPro" id="IPR010359">
    <property type="entry name" value="IrrE_HExxH"/>
</dbReference>
<evidence type="ECO:0000313" key="6">
    <source>
        <dbReference type="Proteomes" id="UP000320653"/>
    </source>
</evidence>
<evidence type="ECO:0000256" key="2">
    <source>
        <dbReference type="ARBA" id="ARBA00022704"/>
    </source>
</evidence>
<dbReference type="RefSeq" id="WP_145642403.1">
    <property type="nucleotide sequence ID" value="NZ_VIWP01000011.1"/>
</dbReference>
<keyword evidence="1" id="KW-0646">Protease inhibitor</keyword>
<organism evidence="5 6">
    <name type="scientific">Neorhizobium alkalisoli</name>
    <dbReference type="NCBI Taxonomy" id="528178"/>
    <lineage>
        <taxon>Bacteria</taxon>
        <taxon>Pseudomonadati</taxon>
        <taxon>Pseudomonadota</taxon>
        <taxon>Alphaproteobacteria</taxon>
        <taxon>Hyphomicrobiales</taxon>
        <taxon>Rhizobiaceae</taxon>
        <taxon>Rhizobium/Agrobacterium group</taxon>
        <taxon>Neorhizobium</taxon>
    </lineage>
</organism>
<evidence type="ECO:0000259" key="4">
    <source>
        <dbReference type="Pfam" id="PF09394"/>
    </source>
</evidence>
<dbReference type="Gene3D" id="1.10.10.2910">
    <property type="match status" value="1"/>
</dbReference>
<reference evidence="5 6" key="1">
    <citation type="submission" date="2019-06" db="EMBL/GenBank/DDBJ databases">
        <title>Sorghum-associated microbial communities from plants grown in Nebraska, USA.</title>
        <authorList>
            <person name="Schachtman D."/>
        </authorList>
    </citation>
    <scope>NUCLEOTIDE SEQUENCE [LARGE SCALE GENOMIC DNA]</scope>
    <source>
        <strain evidence="5 6">1225</strain>
    </source>
</reference>
<dbReference type="InterPro" id="IPR018990">
    <property type="entry name" value="Prot_inh_I42_chagasin"/>
</dbReference>
<proteinExistence type="predicted"/>
<evidence type="ECO:0000259" key="3">
    <source>
        <dbReference type="Pfam" id="PF06114"/>
    </source>
</evidence>
<feature type="domain" description="Proteinase inhibitor I42 chagasin" evidence="4">
    <location>
        <begin position="230"/>
        <end position="309"/>
    </location>
</feature>
<accession>A0A561QB58</accession>
<dbReference type="InterPro" id="IPR036331">
    <property type="entry name" value="Chagasin-like_sf"/>
</dbReference>
<keyword evidence="6" id="KW-1185">Reference proteome</keyword>
<dbReference type="SUPFAM" id="SSF141066">
    <property type="entry name" value="ICP-like"/>
    <property type="match status" value="1"/>
</dbReference>
<comment type="caution">
    <text evidence="5">The sequence shown here is derived from an EMBL/GenBank/DDBJ whole genome shotgun (WGS) entry which is preliminary data.</text>
</comment>
<evidence type="ECO:0000313" key="5">
    <source>
        <dbReference type="EMBL" id="TWF47580.1"/>
    </source>
</evidence>
<dbReference type="PANTHER" id="PTHR43236:SF1">
    <property type="entry name" value="BLL7220 PROTEIN"/>
    <property type="match status" value="1"/>
</dbReference>
<name>A0A561QB58_9HYPH</name>
<dbReference type="Pfam" id="PF09394">
    <property type="entry name" value="Inhibitor_I42"/>
    <property type="match status" value="1"/>
</dbReference>
<gene>
    <name evidence="5" type="ORF">FHW37_11183</name>
</gene>
<protein>
    <submittedName>
        <fullName evidence="5">Zn-dependent peptidase ImmA (M78 family)</fullName>
    </submittedName>
</protein>
<dbReference type="EMBL" id="VIWP01000011">
    <property type="protein sequence ID" value="TWF47580.1"/>
    <property type="molecule type" value="Genomic_DNA"/>
</dbReference>
<evidence type="ECO:0000256" key="1">
    <source>
        <dbReference type="ARBA" id="ARBA00022690"/>
    </source>
</evidence>
<dbReference type="InterPro" id="IPR052345">
    <property type="entry name" value="Rad_response_metalloprotease"/>
</dbReference>
<dbReference type="PANTHER" id="PTHR43236">
    <property type="entry name" value="ANTITOXIN HIGA1"/>
    <property type="match status" value="1"/>
</dbReference>
<feature type="domain" description="IrrE N-terminal-like" evidence="3">
    <location>
        <begin position="65"/>
        <end position="133"/>
    </location>
</feature>
<sequence>MTAIEDAIKKAIVAAGRLQGDLSIRDRIDRSHGQIDVFGVLAHLDVPLLFRPLEGLLGAFLNEPSPGVLVTTKRPLSVQRFTAAHELGHYYLRHKPSLDDESILRRSPFMASRNANLQEVEADAFAASFLLPQWLVVRHCKRQGWTTADFTSARIVYQLSLRAGTSYAATCWTLARYKMLSRSQAKALSEIEPKTIKKAILGSVEPTNYYGDVWELTEADRGELIHGGPGDLFILRLEEHAGAGYLWRLDELDEHGFALREDTREQYHESEQAGGPVTRRIVAESKRQQNGALRLSEARPWQPNSIANQYAVDLDLYGPESEGFSRAERRFRLEAA</sequence>